<gene>
    <name evidence="3" type="ORF">GCM10008170_34210</name>
    <name evidence="4" type="ORF">JOD31_003647</name>
</gene>
<sequence length="235" mass="25559">MTRLLAAAFLASAVVAGPAFAQQQAAPMDVSPPPGVADAQLAAANRGVPVAKLDPTQRATLSRVNTYFNALQQMTAKFVQVGPDGQRTTGTLWMDRPGKIRFQYDKPSPLEIIADGNSVVVRNRRLNTQDMYPLSQTPLRFLLQSKVDLLGDANVLGVFQEPELVSVILEEKRSIGGKAQLQLMFGGADYQLQQWTVTDAQGMETSVALSNVDTSAKPDPRIFRINRQGVARPPK</sequence>
<evidence type="ECO:0000256" key="2">
    <source>
        <dbReference type="SAM" id="SignalP"/>
    </source>
</evidence>
<organism evidence="3 6">
    <name type="scientific">Methylopila capsulata</name>
    <dbReference type="NCBI Taxonomy" id="61654"/>
    <lineage>
        <taxon>Bacteria</taxon>
        <taxon>Pseudomonadati</taxon>
        <taxon>Pseudomonadota</taxon>
        <taxon>Alphaproteobacteria</taxon>
        <taxon>Hyphomicrobiales</taxon>
        <taxon>Methylopilaceae</taxon>
        <taxon>Methylopila</taxon>
    </lineage>
</organism>
<dbReference type="InterPro" id="IPR004564">
    <property type="entry name" value="OM_lipoprot_carrier_LolA-like"/>
</dbReference>
<dbReference type="CDD" id="cd16325">
    <property type="entry name" value="LolA"/>
    <property type="match status" value="1"/>
</dbReference>
<proteinExistence type="predicted"/>
<reference evidence="3" key="1">
    <citation type="journal article" date="2014" name="Int. J. Syst. Evol. Microbiol.">
        <title>Complete genome sequence of Corynebacterium casei LMG S-19264T (=DSM 44701T), isolated from a smear-ripened cheese.</title>
        <authorList>
            <consortium name="US DOE Joint Genome Institute (JGI-PGF)"/>
            <person name="Walter F."/>
            <person name="Albersmeier A."/>
            <person name="Kalinowski J."/>
            <person name="Ruckert C."/>
        </authorList>
    </citation>
    <scope>NUCLEOTIDE SEQUENCE</scope>
    <source>
        <strain evidence="3">VKM B-1606</strain>
    </source>
</reference>
<dbReference type="InterPro" id="IPR029046">
    <property type="entry name" value="LolA/LolB/LppX"/>
</dbReference>
<reference evidence="3" key="3">
    <citation type="submission" date="2023-01" db="EMBL/GenBank/DDBJ databases">
        <authorList>
            <person name="Sun Q."/>
            <person name="Evtushenko L."/>
        </authorList>
    </citation>
    <scope>NUCLEOTIDE SEQUENCE</scope>
    <source>
        <strain evidence="3">VKM B-1606</strain>
    </source>
</reference>
<dbReference type="Gene3D" id="2.50.20.10">
    <property type="entry name" value="Lipoprotein localisation LolA/LolB/LppX"/>
    <property type="match status" value="1"/>
</dbReference>
<evidence type="ECO:0000256" key="1">
    <source>
        <dbReference type="ARBA" id="ARBA00022729"/>
    </source>
</evidence>
<dbReference type="RefSeq" id="WP_204951848.1">
    <property type="nucleotide sequence ID" value="NZ_BSFF01000009.1"/>
</dbReference>
<dbReference type="PANTHER" id="PTHR35869:SF1">
    <property type="entry name" value="OUTER-MEMBRANE LIPOPROTEIN CARRIER PROTEIN"/>
    <property type="match status" value="1"/>
</dbReference>
<evidence type="ECO:0000313" key="5">
    <source>
        <dbReference type="Proteomes" id="UP000758856"/>
    </source>
</evidence>
<dbReference type="SUPFAM" id="SSF89392">
    <property type="entry name" value="Prokaryotic lipoproteins and lipoprotein localization factors"/>
    <property type="match status" value="1"/>
</dbReference>
<evidence type="ECO:0000313" key="3">
    <source>
        <dbReference type="EMBL" id="GLK57401.1"/>
    </source>
</evidence>
<comment type="caution">
    <text evidence="3">The sequence shown here is derived from an EMBL/GenBank/DDBJ whole genome shotgun (WGS) entry which is preliminary data.</text>
</comment>
<dbReference type="AlphaFoldDB" id="A0A9W6MTR9"/>
<keyword evidence="5" id="KW-1185">Reference proteome</keyword>
<name>A0A9W6MTR9_9HYPH</name>
<keyword evidence="3" id="KW-0449">Lipoprotein</keyword>
<feature type="chain" id="PRO_5040981018" evidence="2">
    <location>
        <begin position="22"/>
        <end position="235"/>
    </location>
</feature>
<dbReference type="Proteomes" id="UP001143400">
    <property type="component" value="Unassembled WGS sequence"/>
</dbReference>
<dbReference type="EMBL" id="JAFBCY010000005">
    <property type="protein sequence ID" value="MBM7853386.1"/>
    <property type="molecule type" value="Genomic_DNA"/>
</dbReference>
<accession>A0A9W6MTR9</accession>
<evidence type="ECO:0000313" key="4">
    <source>
        <dbReference type="EMBL" id="MBM7853386.1"/>
    </source>
</evidence>
<dbReference type="Proteomes" id="UP000758856">
    <property type="component" value="Unassembled WGS sequence"/>
</dbReference>
<protein>
    <submittedName>
        <fullName evidence="4">Outer membrane lipoprotein-sorting protein</fullName>
    </submittedName>
    <submittedName>
        <fullName evidence="3">Outer-membrane lipoprotein carrier protein</fullName>
    </submittedName>
</protein>
<dbReference type="Pfam" id="PF03548">
    <property type="entry name" value="LolA"/>
    <property type="match status" value="1"/>
</dbReference>
<evidence type="ECO:0000313" key="6">
    <source>
        <dbReference type="Proteomes" id="UP001143400"/>
    </source>
</evidence>
<feature type="signal peptide" evidence="2">
    <location>
        <begin position="1"/>
        <end position="21"/>
    </location>
</feature>
<dbReference type="PANTHER" id="PTHR35869">
    <property type="entry name" value="OUTER-MEMBRANE LIPOPROTEIN CARRIER PROTEIN"/>
    <property type="match status" value="1"/>
</dbReference>
<reference evidence="4 5" key="2">
    <citation type="submission" date="2021-01" db="EMBL/GenBank/DDBJ databases">
        <title>Genomic Encyclopedia of Type Strains, Phase IV (KMG-IV): sequencing the most valuable type-strain genomes for metagenomic binning, comparative biology and taxonomic classification.</title>
        <authorList>
            <person name="Goeker M."/>
        </authorList>
    </citation>
    <scope>NUCLEOTIDE SEQUENCE [LARGE SCALE GENOMIC DNA]</scope>
    <source>
        <strain evidence="4 5">DSM 6130</strain>
    </source>
</reference>
<keyword evidence="1 2" id="KW-0732">Signal</keyword>
<dbReference type="EMBL" id="BSFF01000009">
    <property type="protein sequence ID" value="GLK57401.1"/>
    <property type="molecule type" value="Genomic_DNA"/>
</dbReference>